<gene>
    <name evidence="4" type="ORF">BBC27_12030</name>
</gene>
<feature type="transmembrane region" description="Helical" evidence="2">
    <location>
        <begin position="178"/>
        <end position="208"/>
    </location>
</feature>
<dbReference type="SMART" id="SM00271">
    <property type="entry name" value="DnaJ"/>
    <property type="match status" value="1"/>
</dbReference>
<feature type="region of interest" description="Disordered" evidence="1">
    <location>
        <begin position="93"/>
        <end position="117"/>
    </location>
</feature>
<proteinExistence type="predicted"/>
<dbReference type="CDD" id="cd06257">
    <property type="entry name" value="DnaJ"/>
    <property type="match status" value="1"/>
</dbReference>
<evidence type="ECO:0000256" key="1">
    <source>
        <dbReference type="SAM" id="MobiDB-lite"/>
    </source>
</evidence>
<dbReference type="EMBL" id="MASQ01000091">
    <property type="protein sequence ID" value="OCB02645.1"/>
    <property type="molecule type" value="Genomic_DNA"/>
</dbReference>
<dbReference type="Gene3D" id="1.10.287.110">
    <property type="entry name" value="DnaJ domain"/>
    <property type="match status" value="1"/>
</dbReference>
<organism evidence="4 5">
    <name type="scientific">Acidithiobacillus ferrivorans</name>
    <dbReference type="NCBI Taxonomy" id="160808"/>
    <lineage>
        <taxon>Bacteria</taxon>
        <taxon>Pseudomonadati</taxon>
        <taxon>Pseudomonadota</taxon>
        <taxon>Acidithiobacillia</taxon>
        <taxon>Acidithiobacillales</taxon>
        <taxon>Acidithiobacillaceae</taxon>
        <taxon>Acidithiobacillus</taxon>
    </lineage>
</organism>
<dbReference type="Pfam" id="PF00226">
    <property type="entry name" value="DnaJ"/>
    <property type="match status" value="1"/>
</dbReference>
<evidence type="ECO:0000259" key="3">
    <source>
        <dbReference type="PROSITE" id="PS50076"/>
    </source>
</evidence>
<feature type="transmembrane region" description="Helical" evidence="2">
    <location>
        <begin position="140"/>
        <end position="166"/>
    </location>
</feature>
<accession>A0A1B9BY54</accession>
<comment type="caution">
    <text evidence="4">The sequence shown here is derived from an EMBL/GenBank/DDBJ whole genome shotgun (WGS) entry which is preliminary data.</text>
</comment>
<dbReference type="SUPFAM" id="SSF46565">
    <property type="entry name" value="Chaperone J-domain"/>
    <property type="match status" value="1"/>
</dbReference>
<reference evidence="4 5" key="1">
    <citation type="submission" date="2016-07" db="EMBL/GenBank/DDBJ databases">
        <title>Draft genome of a psychrotolerant acidophile Acidithiobacillus ferrivorans strain YL15.</title>
        <authorList>
            <person name="Peng T."/>
            <person name="Ma L."/>
            <person name="Nan M."/>
            <person name="An N."/>
            <person name="Wang M."/>
            <person name="Qiu G."/>
            <person name="Zeng W."/>
        </authorList>
    </citation>
    <scope>NUCLEOTIDE SEQUENCE [LARGE SCALE GENOMIC DNA]</scope>
    <source>
        <strain evidence="4 5">YL15</strain>
    </source>
</reference>
<feature type="domain" description="J" evidence="3">
    <location>
        <begin position="8"/>
        <end position="72"/>
    </location>
</feature>
<dbReference type="InterPro" id="IPR036869">
    <property type="entry name" value="J_dom_sf"/>
</dbReference>
<keyword evidence="2" id="KW-1133">Transmembrane helix</keyword>
<dbReference type="PROSITE" id="PS50076">
    <property type="entry name" value="DNAJ_2"/>
    <property type="match status" value="1"/>
</dbReference>
<dbReference type="AlphaFoldDB" id="A0A1B9BY54"/>
<evidence type="ECO:0000256" key="2">
    <source>
        <dbReference type="SAM" id="Phobius"/>
    </source>
</evidence>
<evidence type="ECO:0000313" key="4">
    <source>
        <dbReference type="EMBL" id="OCB02645.1"/>
    </source>
</evidence>
<keyword evidence="2" id="KW-0812">Transmembrane</keyword>
<evidence type="ECO:0000313" key="5">
    <source>
        <dbReference type="Proteomes" id="UP000093129"/>
    </source>
</evidence>
<protein>
    <recommendedName>
        <fullName evidence="3">J domain-containing protein</fullName>
    </recommendedName>
</protein>
<sequence length="248" mass="27960">MNTMDIIEAAEILNVRHDADHLVVKAAYHALAKRHHPDHGGDTDVMQRVNDAHNYMSTRSQAARLAEWERLQPKPQQPPRPSGKVGQFDEACAREAARKASSPNPTPPSAGPTTKPWKPALTTRQKFEIWRYRQPRIVRWLLILSRFLLILIGRLAVVAAMFYGYAEAVRWSIASLAHGWYALLIIFPGIMVVLAGLMVTVIIAMNFLHGGWKGLSDFLNDRGHEGLTVPSDAWTRKTTRTSGRTRWI</sequence>
<keyword evidence="2" id="KW-0472">Membrane</keyword>
<dbReference type="InterPro" id="IPR001623">
    <property type="entry name" value="DnaJ_domain"/>
</dbReference>
<dbReference type="Proteomes" id="UP000093129">
    <property type="component" value="Unassembled WGS sequence"/>
</dbReference>
<name>A0A1B9BY54_9PROT</name>